<keyword evidence="2 7" id="KW-0808">Transferase</keyword>
<evidence type="ECO:0000313" key="10">
    <source>
        <dbReference type="Proteomes" id="UP000494206"/>
    </source>
</evidence>
<evidence type="ECO:0000313" key="9">
    <source>
        <dbReference type="EMBL" id="CAB3403549.1"/>
    </source>
</evidence>
<dbReference type="InterPro" id="IPR039859">
    <property type="entry name" value="PFA4/ZDH16/20/ERF2-like"/>
</dbReference>
<feature type="transmembrane region" description="Helical" evidence="7">
    <location>
        <begin position="129"/>
        <end position="150"/>
    </location>
</feature>
<comment type="domain">
    <text evidence="7">The DHHC domain is required for palmitoyltransferase activity.</text>
</comment>
<organism evidence="9 10">
    <name type="scientific">Caenorhabditis bovis</name>
    <dbReference type="NCBI Taxonomy" id="2654633"/>
    <lineage>
        <taxon>Eukaryota</taxon>
        <taxon>Metazoa</taxon>
        <taxon>Ecdysozoa</taxon>
        <taxon>Nematoda</taxon>
        <taxon>Chromadorea</taxon>
        <taxon>Rhabditida</taxon>
        <taxon>Rhabditina</taxon>
        <taxon>Rhabditomorpha</taxon>
        <taxon>Rhabditoidea</taxon>
        <taxon>Rhabditidae</taxon>
        <taxon>Peloderinae</taxon>
        <taxon>Caenorhabditis</taxon>
    </lineage>
</organism>
<protein>
    <recommendedName>
        <fullName evidence="7">Palmitoyltransferase</fullName>
        <ecNumber evidence="7">2.3.1.225</ecNumber>
    </recommendedName>
</protein>
<evidence type="ECO:0000256" key="2">
    <source>
        <dbReference type="ARBA" id="ARBA00022679"/>
    </source>
</evidence>
<feature type="domain" description="Palmitoyltransferase DHHC" evidence="8">
    <location>
        <begin position="84"/>
        <end position="206"/>
    </location>
</feature>
<feature type="transmembrane region" description="Helical" evidence="7">
    <location>
        <begin position="170"/>
        <end position="189"/>
    </location>
</feature>
<keyword evidence="4 7" id="KW-1133">Transmembrane helix</keyword>
<reference evidence="9 10" key="1">
    <citation type="submission" date="2020-04" db="EMBL/GenBank/DDBJ databases">
        <authorList>
            <person name="Laetsch R D."/>
            <person name="Stevens L."/>
            <person name="Kumar S."/>
            <person name="Blaxter L. M."/>
        </authorList>
    </citation>
    <scope>NUCLEOTIDE SEQUENCE [LARGE SCALE GENOMIC DNA]</scope>
</reference>
<proteinExistence type="inferred from homology"/>
<dbReference type="Proteomes" id="UP000494206">
    <property type="component" value="Unassembled WGS sequence"/>
</dbReference>
<evidence type="ECO:0000256" key="5">
    <source>
        <dbReference type="ARBA" id="ARBA00023136"/>
    </source>
</evidence>
<evidence type="ECO:0000256" key="1">
    <source>
        <dbReference type="ARBA" id="ARBA00004141"/>
    </source>
</evidence>
<accession>A0A8S1EU70</accession>
<comment type="subcellular location">
    <subcellularLocation>
        <location evidence="1">Membrane</location>
        <topology evidence="1">Multi-pass membrane protein</topology>
    </subcellularLocation>
</comment>
<gene>
    <name evidence="9" type="ORF">CBOVIS_LOCUS6011</name>
</gene>
<name>A0A8S1EU70_9PELO</name>
<dbReference type="EMBL" id="CADEPM010000003">
    <property type="protein sequence ID" value="CAB3403549.1"/>
    <property type="molecule type" value="Genomic_DNA"/>
</dbReference>
<comment type="catalytic activity">
    <reaction evidence="7">
        <text>L-cysteinyl-[protein] + hexadecanoyl-CoA = S-hexadecanoyl-L-cysteinyl-[protein] + CoA</text>
        <dbReference type="Rhea" id="RHEA:36683"/>
        <dbReference type="Rhea" id="RHEA-COMP:10131"/>
        <dbReference type="Rhea" id="RHEA-COMP:11032"/>
        <dbReference type="ChEBI" id="CHEBI:29950"/>
        <dbReference type="ChEBI" id="CHEBI:57287"/>
        <dbReference type="ChEBI" id="CHEBI:57379"/>
        <dbReference type="ChEBI" id="CHEBI:74151"/>
        <dbReference type="EC" id="2.3.1.225"/>
    </reaction>
</comment>
<dbReference type="GO" id="GO:0016020">
    <property type="term" value="C:membrane"/>
    <property type="evidence" value="ECO:0007669"/>
    <property type="project" value="UniProtKB-SubCell"/>
</dbReference>
<dbReference type="InterPro" id="IPR001594">
    <property type="entry name" value="Palmitoyltrfase_DHHC"/>
</dbReference>
<evidence type="ECO:0000256" key="3">
    <source>
        <dbReference type="ARBA" id="ARBA00022692"/>
    </source>
</evidence>
<comment type="similarity">
    <text evidence="7">Belongs to the DHHC palmitoyltransferase family.</text>
</comment>
<dbReference type="AlphaFoldDB" id="A0A8S1EU70"/>
<evidence type="ECO:0000256" key="6">
    <source>
        <dbReference type="ARBA" id="ARBA00023315"/>
    </source>
</evidence>
<keyword evidence="3 7" id="KW-0812">Transmembrane</keyword>
<dbReference type="OrthoDB" id="4096362at2759"/>
<keyword evidence="10" id="KW-1185">Reference proteome</keyword>
<dbReference type="GO" id="GO:0019706">
    <property type="term" value="F:protein-cysteine S-palmitoyltransferase activity"/>
    <property type="evidence" value="ECO:0007669"/>
    <property type="project" value="UniProtKB-EC"/>
</dbReference>
<dbReference type="Pfam" id="PF01529">
    <property type="entry name" value="DHHC"/>
    <property type="match status" value="1"/>
</dbReference>
<dbReference type="PROSITE" id="PS50216">
    <property type="entry name" value="DHHC"/>
    <property type="match status" value="1"/>
</dbReference>
<feature type="transmembrane region" description="Helical" evidence="7">
    <location>
        <begin position="46"/>
        <end position="64"/>
    </location>
</feature>
<dbReference type="PANTHER" id="PTHR12246">
    <property type="entry name" value="PALMITOYLTRANSFERASE ZDHHC16"/>
    <property type="match status" value="1"/>
</dbReference>
<keyword evidence="5 7" id="KW-0472">Membrane</keyword>
<keyword evidence="6 7" id="KW-0012">Acyltransferase</keyword>
<sequence>MWKSMKNVRIGWWMANVAWPTAFCFWFQIIVVLFVSRGILSQLQLYIFHFLWLLIVCIFFSAVMTPPVEVRQSYPDVDRDTWKGNYCEKCDYIKPLRFHHCRICKICVDRMDHHCPILQMCIHRGNHKFYLLFLIWPIFLAIFTICNGYEYLILVRSSFNGTRMLFEEHIMSIGVSNAVMVGFAASYLLKTQLPNALHNQTLIEEARGESDYDTGSWRQNIESIMGPLYISWLPISFKAL</sequence>
<comment type="caution">
    <text evidence="9">The sequence shown here is derived from an EMBL/GenBank/DDBJ whole genome shotgun (WGS) entry which is preliminary data.</text>
</comment>
<evidence type="ECO:0000259" key="8">
    <source>
        <dbReference type="Pfam" id="PF01529"/>
    </source>
</evidence>
<dbReference type="EC" id="2.3.1.225" evidence="7"/>
<evidence type="ECO:0000256" key="7">
    <source>
        <dbReference type="RuleBase" id="RU079119"/>
    </source>
</evidence>
<evidence type="ECO:0000256" key="4">
    <source>
        <dbReference type="ARBA" id="ARBA00022989"/>
    </source>
</evidence>
<feature type="transmembrane region" description="Helical" evidence="7">
    <location>
        <begin position="12"/>
        <end position="34"/>
    </location>
</feature>